<name>A0ABY4HXG0_CHIFI</name>
<protein>
    <submittedName>
        <fullName evidence="1">Uncharacterized protein</fullName>
    </submittedName>
</protein>
<dbReference type="RefSeq" id="WP_247810876.1">
    <property type="nucleotide sequence ID" value="NZ_CP095855.1"/>
</dbReference>
<organism evidence="1 2">
    <name type="scientific">Chitinophaga filiformis</name>
    <name type="common">Myxococcus filiformis</name>
    <name type="synonym">Flexibacter filiformis</name>
    <dbReference type="NCBI Taxonomy" id="104663"/>
    <lineage>
        <taxon>Bacteria</taxon>
        <taxon>Pseudomonadati</taxon>
        <taxon>Bacteroidota</taxon>
        <taxon>Chitinophagia</taxon>
        <taxon>Chitinophagales</taxon>
        <taxon>Chitinophagaceae</taxon>
        <taxon>Chitinophaga</taxon>
    </lineage>
</organism>
<proteinExistence type="predicted"/>
<evidence type="ECO:0000313" key="2">
    <source>
        <dbReference type="Proteomes" id="UP000830198"/>
    </source>
</evidence>
<dbReference type="Proteomes" id="UP000830198">
    <property type="component" value="Chromosome"/>
</dbReference>
<accession>A0ABY4HXG0</accession>
<keyword evidence="2" id="KW-1185">Reference proteome</keyword>
<reference evidence="1 2" key="1">
    <citation type="submission" date="2022-04" db="EMBL/GenBank/DDBJ databases">
        <title>The arsenic-methylating capacity of Chitinophaga filiformis YT5 during chitin decomposition.</title>
        <authorList>
            <person name="Chen G."/>
            <person name="Liang Y."/>
        </authorList>
    </citation>
    <scope>NUCLEOTIDE SEQUENCE [LARGE SCALE GENOMIC DNA]</scope>
    <source>
        <strain evidence="1 2">YT5</strain>
    </source>
</reference>
<sequence>MLTNRRYRRILATLLLLLYGFIMTPVALWHSHTHQPSHAYFKAPGTDKQQVNTTHSCIICEHAYAPYVSTEDAWLNPAPVFYLQYNQSCVTDILVHCTRHYNTRGSPAA</sequence>
<gene>
    <name evidence="1" type="ORF">MYF79_26355</name>
</gene>
<evidence type="ECO:0000313" key="1">
    <source>
        <dbReference type="EMBL" id="UPK68482.1"/>
    </source>
</evidence>
<dbReference type="EMBL" id="CP095855">
    <property type="protein sequence ID" value="UPK68482.1"/>
    <property type="molecule type" value="Genomic_DNA"/>
</dbReference>